<name>A0ABS4SYR2_9MICC</name>
<sequence>MSRAHLLLIAARCAVVLSLASLGGLFVSAGQVVDTGAGLDLHGTAAVALHVTTGLLAALLVLRAAVTRTGVWAAAAGVVLFGLTFLQAALGGPQTVDVHVAGSLAAVVLCTWLCAWTFARRGPTSAAAEPSPSRVEQETTAS</sequence>
<keyword evidence="1" id="KW-1133">Transmembrane helix</keyword>
<protein>
    <submittedName>
        <fullName evidence="2">Uncharacterized protein (DUF58 family)</fullName>
    </submittedName>
</protein>
<proteinExistence type="predicted"/>
<gene>
    <name evidence="2" type="ORF">JOF45_000079</name>
</gene>
<organism evidence="2 3">
    <name type="scientific">Nesterenkonia lacusekhoensis</name>
    <dbReference type="NCBI Taxonomy" id="150832"/>
    <lineage>
        <taxon>Bacteria</taxon>
        <taxon>Bacillati</taxon>
        <taxon>Actinomycetota</taxon>
        <taxon>Actinomycetes</taxon>
        <taxon>Micrococcales</taxon>
        <taxon>Micrococcaceae</taxon>
        <taxon>Nesterenkonia</taxon>
    </lineage>
</organism>
<reference evidence="2 3" key="1">
    <citation type="submission" date="2021-03" db="EMBL/GenBank/DDBJ databases">
        <title>Sequencing the genomes of 1000 actinobacteria strains.</title>
        <authorList>
            <person name="Klenk H.-P."/>
        </authorList>
    </citation>
    <scope>NUCLEOTIDE SEQUENCE [LARGE SCALE GENOMIC DNA]</scope>
    <source>
        <strain evidence="2 3">DSM 12544</strain>
    </source>
</reference>
<dbReference type="RefSeq" id="WP_210047287.1">
    <property type="nucleotide sequence ID" value="NZ_JAGINX010000001.1"/>
</dbReference>
<feature type="transmembrane region" description="Helical" evidence="1">
    <location>
        <begin position="71"/>
        <end position="92"/>
    </location>
</feature>
<dbReference type="Proteomes" id="UP001519331">
    <property type="component" value="Unassembled WGS sequence"/>
</dbReference>
<accession>A0ABS4SYR2</accession>
<evidence type="ECO:0000313" key="3">
    <source>
        <dbReference type="Proteomes" id="UP001519331"/>
    </source>
</evidence>
<keyword evidence="3" id="KW-1185">Reference proteome</keyword>
<feature type="transmembrane region" description="Helical" evidence="1">
    <location>
        <begin position="98"/>
        <end position="119"/>
    </location>
</feature>
<evidence type="ECO:0000256" key="1">
    <source>
        <dbReference type="SAM" id="Phobius"/>
    </source>
</evidence>
<feature type="transmembrane region" description="Helical" evidence="1">
    <location>
        <begin position="45"/>
        <end position="64"/>
    </location>
</feature>
<evidence type="ECO:0000313" key="2">
    <source>
        <dbReference type="EMBL" id="MBP2317060.1"/>
    </source>
</evidence>
<comment type="caution">
    <text evidence="2">The sequence shown here is derived from an EMBL/GenBank/DDBJ whole genome shotgun (WGS) entry which is preliminary data.</text>
</comment>
<keyword evidence="1" id="KW-0812">Transmembrane</keyword>
<keyword evidence="1" id="KW-0472">Membrane</keyword>
<dbReference type="EMBL" id="JAGINX010000001">
    <property type="protein sequence ID" value="MBP2317060.1"/>
    <property type="molecule type" value="Genomic_DNA"/>
</dbReference>